<proteinExistence type="predicted"/>
<dbReference type="EMBL" id="CP117884">
    <property type="protein sequence ID" value="WDF82039.1"/>
    <property type="molecule type" value="Genomic_DNA"/>
</dbReference>
<evidence type="ECO:0000259" key="1">
    <source>
        <dbReference type="SMART" id="SM00563"/>
    </source>
</evidence>
<dbReference type="CDD" id="cd07989">
    <property type="entry name" value="LPLAT_AGPAT-like"/>
    <property type="match status" value="1"/>
</dbReference>
<feature type="domain" description="Phospholipid/glycerol acyltransferase" evidence="1">
    <location>
        <begin position="98"/>
        <end position="215"/>
    </location>
</feature>
<evidence type="ECO:0000313" key="2">
    <source>
        <dbReference type="EMBL" id="WDF82039.1"/>
    </source>
</evidence>
<keyword evidence="2" id="KW-0808">Transferase</keyword>
<dbReference type="Proteomes" id="UP001220377">
    <property type="component" value="Chromosome"/>
</dbReference>
<accession>A0ABY7WQI2</accession>
<evidence type="ECO:0000313" key="3">
    <source>
        <dbReference type="Proteomes" id="UP001220377"/>
    </source>
</evidence>
<keyword evidence="2" id="KW-0012">Acyltransferase</keyword>
<dbReference type="RefSeq" id="WP_274259227.1">
    <property type="nucleotide sequence ID" value="NZ_CP117884.1"/>
</dbReference>
<sequence length="287" mass="32569">MISVKDRVLRGDHRGAISNIAQATRTGAFTAKVQEGDPELTTAEALHLLQSYQTRRQSLRFKTSTFITRKGLDMFARIAGHGVRVEGAEKLAAVTGGAIVTSNHFSPVENLFVRKAVRGHRLHIVSQLTNLKMGGWLGYLMNYGDTLPISTEKEWMGREFPAILGGYLQRGDWVLIYPEQEMWFNYTKPRPPQRGAYYFAAKFNRPIVSIFVSMHAEQNPVTADFDAVDYTVHVLDPLWPDPQLDVRTASKRLQQADYAQKKAAYERAYGRELSYDFSSRDIAGWRH</sequence>
<name>A0ABY7WQI2_9LACO</name>
<gene>
    <name evidence="2" type="ORF">PQ472_08915</name>
</gene>
<dbReference type="SMART" id="SM00563">
    <property type="entry name" value="PlsC"/>
    <property type="match status" value="1"/>
</dbReference>
<dbReference type="Pfam" id="PF01553">
    <property type="entry name" value="Acyltransferase"/>
    <property type="match status" value="1"/>
</dbReference>
<dbReference type="InterPro" id="IPR002123">
    <property type="entry name" value="Plipid/glycerol_acylTrfase"/>
</dbReference>
<dbReference type="SUPFAM" id="SSF69593">
    <property type="entry name" value="Glycerol-3-phosphate (1)-acyltransferase"/>
    <property type="match status" value="1"/>
</dbReference>
<dbReference type="GO" id="GO:0016746">
    <property type="term" value="F:acyltransferase activity"/>
    <property type="evidence" value="ECO:0007669"/>
    <property type="project" value="UniProtKB-KW"/>
</dbReference>
<keyword evidence="3" id="KW-1185">Reference proteome</keyword>
<organism evidence="2 3">
    <name type="scientific">Lacticaseibacillus pabuli</name>
    <dbReference type="NCBI Taxonomy" id="3025672"/>
    <lineage>
        <taxon>Bacteria</taxon>
        <taxon>Bacillati</taxon>
        <taxon>Bacillota</taxon>
        <taxon>Bacilli</taxon>
        <taxon>Lactobacillales</taxon>
        <taxon>Lactobacillaceae</taxon>
        <taxon>Lacticaseibacillus</taxon>
    </lineage>
</organism>
<protein>
    <submittedName>
        <fullName evidence="2">Lysophospholipid acyltransferase family protein</fullName>
    </submittedName>
</protein>
<reference evidence="2 3" key="1">
    <citation type="submission" date="2023-02" db="EMBL/GenBank/DDBJ databases">
        <title>Genome sequence of Lacticaseibacillus sp. KACC 23028.</title>
        <authorList>
            <person name="Kim S."/>
            <person name="Heo J."/>
            <person name="Kwon S.-W."/>
        </authorList>
    </citation>
    <scope>NUCLEOTIDE SEQUENCE [LARGE SCALE GENOMIC DNA]</scope>
    <source>
        <strain evidence="2 3">KACC 23028</strain>
    </source>
</reference>